<feature type="binding site" evidence="9">
    <location>
        <position position="243"/>
    </location>
    <ligand>
        <name>ATP</name>
        <dbReference type="ChEBI" id="CHEBI:30616"/>
    </ligand>
</feature>
<dbReference type="InterPro" id="IPR036390">
    <property type="entry name" value="WH_DNA-bd_sf"/>
</dbReference>
<evidence type="ECO:0000256" key="3">
    <source>
        <dbReference type="ARBA" id="ARBA00022763"/>
    </source>
</evidence>
<dbReference type="EC" id="3.6.4.-" evidence="9"/>
<dbReference type="InterPro" id="IPR008824">
    <property type="entry name" value="RuvB-like_N"/>
</dbReference>
<sequence length="377" mass="42141">MGREVAIRQGKYADDPDDQREGRDESRAGEVRFSSSPVEVSDESLRPRRLAEVIGQRKVAERLAIALEAARKRAEPLPHILFDGPPGLGKTTFATVLHNELGVELAMTSGPALDKKMDVMPYLTNAVEGSILFIDEIHRLPKTVEEFIYPVMEDFRVDVVLGEGMAARTINLPLKRFTIIGATTRSGMLSGPLRDRFHLHEHLEFYDAADLARIVTVNARKLKVTLDADAAEEIARRSRGTPRLANARLRWVRDFALARANGHISLSVARDALAMQEIDQEGLDRQDRRYLETLIQVFRGGPTGVEAIAATMNVSVDTLTDEVEPYMLRRRFIVRTPRGRRATPEGYRVLGLTPPADDLVVNALLAEQRRLFDEGSD</sequence>
<keyword evidence="4 9" id="KW-0378">Hydrolase</keyword>
<feature type="compositionally biased region" description="Basic and acidic residues" evidence="10">
    <location>
        <begin position="1"/>
        <end position="30"/>
    </location>
</feature>
<evidence type="ECO:0000256" key="4">
    <source>
        <dbReference type="ARBA" id="ARBA00022801"/>
    </source>
</evidence>
<keyword evidence="13" id="KW-1185">Reference proteome</keyword>
<dbReference type="Pfam" id="PF05496">
    <property type="entry name" value="RuvB_N"/>
    <property type="match status" value="1"/>
</dbReference>
<dbReference type="NCBIfam" id="NF000868">
    <property type="entry name" value="PRK00080.1"/>
    <property type="match status" value="1"/>
</dbReference>
<name>E8R0P3_ISOPI</name>
<evidence type="ECO:0000256" key="5">
    <source>
        <dbReference type="ARBA" id="ARBA00022840"/>
    </source>
</evidence>
<dbReference type="GO" id="GO:0000400">
    <property type="term" value="F:four-way junction DNA binding"/>
    <property type="evidence" value="ECO:0007669"/>
    <property type="project" value="UniProtKB-UniRule"/>
</dbReference>
<dbReference type="InterPro" id="IPR003593">
    <property type="entry name" value="AAA+_ATPase"/>
</dbReference>
<organism evidence="12 13">
    <name type="scientific">Isosphaera pallida (strain ATCC 43644 / DSM 9630 / IS1B)</name>
    <dbReference type="NCBI Taxonomy" id="575540"/>
    <lineage>
        <taxon>Bacteria</taxon>
        <taxon>Pseudomonadati</taxon>
        <taxon>Planctomycetota</taxon>
        <taxon>Planctomycetia</taxon>
        <taxon>Isosphaerales</taxon>
        <taxon>Isosphaeraceae</taxon>
        <taxon>Isosphaera</taxon>
    </lineage>
</organism>
<dbReference type="AlphaFoldDB" id="E8R0P3"/>
<accession>E8R0P3</accession>
<dbReference type="Pfam" id="PF05491">
    <property type="entry name" value="WHD_RuvB"/>
    <property type="match status" value="1"/>
</dbReference>
<evidence type="ECO:0000256" key="6">
    <source>
        <dbReference type="ARBA" id="ARBA00023125"/>
    </source>
</evidence>
<dbReference type="OrthoDB" id="9804478at2"/>
<dbReference type="KEGG" id="ipa:Isop_0636"/>
<dbReference type="STRING" id="575540.Isop_0636"/>
<dbReference type="Gene3D" id="3.40.50.300">
    <property type="entry name" value="P-loop containing nucleotide triphosphate hydrolases"/>
    <property type="match status" value="1"/>
</dbReference>
<dbReference type="InterPro" id="IPR027417">
    <property type="entry name" value="P-loop_NTPase"/>
</dbReference>
<feature type="binding site" evidence="9">
    <location>
        <position position="46"/>
    </location>
    <ligand>
        <name>ATP</name>
        <dbReference type="ChEBI" id="CHEBI:30616"/>
    </ligand>
</feature>
<dbReference type="InterPro" id="IPR041445">
    <property type="entry name" value="AAA_lid_4"/>
</dbReference>
<dbReference type="GO" id="GO:0009378">
    <property type="term" value="F:four-way junction helicase activity"/>
    <property type="evidence" value="ECO:0007669"/>
    <property type="project" value="InterPro"/>
</dbReference>
<evidence type="ECO:0000313" key="12">
    <source>
        <dbReference type="EMBL" id="ADV61228.1"/>
    </source>
</evidence>
<dbReference type="GO" id="GO:0005737">
    <property type="term" value="C:cytoplasm"/>
    <property type="evidence" value="ECO:0007669"/>
    <property type="project" value="UniProtKB-SubCell"/>
</dbReference>
<comment type="similarity">
    <text evidence="9">Belongs to the RuvB family.</text>
</comment>
<keyword evidence="8 9" id="KW-0234">DNA repair</keyword>
<dbReference type="Gene3D" id="1.10.8.60">
    <property type="match status" value="1"/>
</dbReference>
<evidence type="ECO:0000256" key="1">
    <source>
        <dbReference type="ARBA" id="ARBA00022490"/>
    </source>
</evidence>
<feature type="binding site" evidence="9">
    <location>
        <position position="335"/>
    </location>
    <ligand>
        <name>DNA</name>
        <dbReference type="ChEBI" id="CHEBI:16991"/>
    </ligand>
</feature>
<feature type="binding site" evidence="9">
    <location>
        <position position="87"/>
    </location>
    <ligand>
        <name>ATP</name>
        <dbReference type="ChEBI" id="CHEBI:30616"/>
    </ligand>
</feature>
<comment type="catalytic activity">
    <reaction evidence="9">
        <text>ATP + H2O = ADP + phosphate + H(+)</text>
        <dbReference type="Rhea" id="RHEA:13065"/>
        <dbReference type="ChEBI" id="CHEBI:15377"/>
        <dbReference type="ChEBI" id="CHEBI:15378"/>
        <dbReference type="ChEBI" id="CHEBI:30616"/>
        <dbReference type="ChEBI" id="CHEBI:43474"/>
        <dbReference type="ChEBI" id="CHEBI:456216"/>
    </reaction>
</comment>
<dbReference type="InParanoid" id="E8R0P3"/>
<dbReference type="RefSeq" id="WP_013563517.1">
    <property type="nucleotide sequence ID" value="NC_014962.1"/>
</dbReference>
<dbReference type="InterPro" id="IPR008823">
    <property type="entry name" value="RuvB_wg_C"/>
</dbReference>
<keyword evidence="3 9" id="KW-0227">DNA damage</keyword>
<dbReference type="Gene3D" id="1.10.10.10">
    <property type="entry name" value="Winged helix-like DNA-binding domain superfamily/Winged helix DNA-binding domain"/>
    <property type="match status" value="1"/>
</dbReference>
<dbReference type="EMBL" id="CP002353">
    <property type="protein sequence ID" value="ADV61228.1"/>
    <property type="molecule type" value="Genomic_DNA"/>
</dbReference>
<dbReference type="CDD" id="cd00009">
    <property type="entry name" value="AAA"/>
    <property type="match status" value="1"/>
</dbReference>
<feature type="binding site" evidence="9">
    <location>
        <position position="91"/>
    </location>
    <ligand>
        <name>ATP</name>
        <dbReference type="ChEBI" id="CHEBI:30616"/>
    </ligand>
</feature>
<evidence type="ECO:0000256" key="10">
    <source>
        <dbReference type="SAM" id="MobiDB-lite"/>
    </source>
</evidence>
<keyword evidence="12" id="KW-0347">Helicase</keyword>
<feature type="binding site" evidence="9">
    <location>
        <position position="45"/>
    </location>
    <ligand>
        <name>ATP</name>
        <dbReference type="ChEBI" id="CHEBI:30616"/>
    </ligand>
</feature>
<dbReference type="GO" id="GO:0048476">
    <property type="term" value="C:Holliday junction resolvase complex"/>
    <property type="evidence" value="ECO:0007669"/>
    <property type="project" value="UniProtKB-UniRule"/>
</dbReference>
<evidence type="ECO:0000256" key="7">
    <source>
        <dbReference type="ARBA" id="ARBA00023172"/>
    </source>
</evidence>
<comment type="subcellular location">
    <subcellularLocation>
        <location evidence="9">Cytoplasm</location>
    </subcellularLocation>
</comment>
<feature type="region of interest" description="Disordered" evidence="10">
    <location>
        <begin position="1"/>
        <end position="41"/>
    </location>
</feature>
<reference evidence="12 13" key="2">
    <citation type="journal article" date="2011" name="Stand. Genomic Sci.">
        <title>Complete genome sequence of Isosphaera pallida type strain (IS1B).</title>
        <authorList>
            <consortium name="US DOE Joint Genome Institute (JGI-PGF)"/>
            <person name="Goker M."/>
            <person name="Cleland D."/>
            <person name="Saunders E."/>
            <person name="Lapidus A."/>
            <person name="Nolan M."/>
            <person name="Lucas S."/>
            <person name="Hammon N."/>
            <person name="Deshpande S."/>
            <person name="Cheng J.F."/>
            <person name="Tapia R."/>
            <person name="Han C."/>
            <person name="Goodwin L."/>
            <person name="Pitluck S."/>
            <person name="Liolios K."/>
            <person name="Pagani I."/>
            <person name="Ivanova N."/>
            <person name="Mavromatis K."/>
            <person name="Pati A."/>
            <person name="Chen A."/>
            <person name="Palaniappan K."/>
            <person name="Land M."/>
            <person name="Hauser L."/>
            <person name="Chang Y.J."/>
            <person name="Jeffries C.D."/>
            <person name="Detter J.C."/>
            <person name="Beck B."/>
            <person name="Woyke T."/>
            <person name="Bristow J."/>
            <person name="Eisen J.A."/>
            <person name="Markowitz V."/>
            <person name="Hugenholtz P."/>
            <person name="Kyrpides N.C."/>
            <person name="Klenk H.P."/>
        </authorList>
    </citation>
    <scope>NUCLEOTIDE SEQUENCE [LARGE SCALE GENOMIC DNA]</scope>
    <source>
        <strain evidence="13">ATCC 43644 / DSM 9630 / IS1B</strain>
    </source>
</reference>
<evidence type="ECO:0000256" key="2">
    <source>
        <dbReference type="ARBA" id="ARBA00022741"/>
    </source>
</evidence>
<feature type="binding site" evidence="9">
    <location>
        <position position="91"/>
    </location>
    <ligand>
        <name>Mg(2+)</name>
        <dbReference type="ChEBI" id="CHEBI:18420"/>
    </ligand>
</feature>
<feature type="domain" description="AAA+ ATPase" evidence="11">
    <location>
        <begin position="76"/>
        <end position="209"/>
    </location>
</feature>
<dbReference type="InterPro" id="IPR004605">
    <property type="entry name" value="DNA_helicase_Holl-junc_RuvB"/>
</dbReference>
<comment type="caution">
    <text evidence="9">Lacks conserved residue(s) required for the propagation of feature annotation.</text>
</comment>
<reference key="1">
    <citation type="submission" date="2010-11" db="EMBL/GenBank/DDBJ databases">
        <title>The complete sequence of chromosome of Isophaera pallida ATCC 43644.</title>
        <authorList>
            <consortium name="US DOE Joint Genome Institute (JGI-PGF)"/>
            <person name="Lucas S."/>
            <person name="Copeland A."/>
            <person name="Lapidus A."/>
            <person name="Bruce D."/>
            <person name="Goodwin L."/>
            <person name="Pitluck S."/>
            <person name="Kyrpides N."/>
            <person name="Mavromatis K."/>
            <person name="Pagani I."/>
            <person name="Ivanova N."/>
            <person name="Saunders E."/>
            <person name="Brettin T."/>
            <person name="Detter J.C."/>
            <person name="Han C."/>
            <person name="Tapia R."/>
            <person name="Land M."/>
            <person name="Hauser L."/>
            <person name="Markowitz V."/>
            <person name="Cheng J.-F."/>
            <person name="Hugenholtz P."/>
            <person name="Woyke T."/>
            <person name="Wu D."/>
            <person name="Eisen J.A."/>
        </authorList>
    </citation>
    <scope>NUCLEOTIDE SEQUENCE</scope>
    <source>
        <strain>ATCC 43644</strain>
    </source>
</reference>
<evidence type="ECO:0000256" key="9">
    <source>
        <dbReference type="HAMAP-Rule" id="MF_00016"/>
    </source>
</evidence>
<keyword evidence="7 9" id="KW-0233">DNA recombination</keyword>
<feature type="binding site" evidence="9">
    <location>
        <position position="92"/>
    </location>
    <ligand>
        <name>ATP</name>
        <dbReference type="ChEBI" id="CHEBI:30616"/>
    </ligand>
</feature>
<dbReference type="Pfam" id="PF17864">
    <property type="entry name" value="AAA_lid_4"/>
    <property type="match status" value="1"/>
</dbReference>
<gene>
    <name evidence="9" type="primary">ruvB</name>
    <name evidence="12" type="ordered locus">Isop_0636</name>
</gene>
<dbReference type="HOGENOM" id="CLU_055599_1_0_0"/>
<protein>
    <recommendedName>
        <fullName evidence="9">Holliday junction branch migration complex subunit RuvB</fullName>
        <ecNumber evidence="9">3.6.4.-</ecNumber>
    </recommendedName>
</protein>
<comment type="function">
    <text evidence="9">The RuvA-RuvB-RuvC complex processes Holliday junction (HJ) DNA during genetic recombination and DNA repair, while the RuvA-RuvB complex plays an important role in the rescue of blocked DNA replication forks via replication fork reversal (RFR). RuvA specifically binds to HJ cruciform DNA, conferring on it an open structure. The RuvB hexamer acts as an ATP-dependent pump, pulling dsDNA into and through the RuvAB complex. RuvB forms 2 homohexamers on either side of HJ DNA bound by 1 or 2 RuvA tetramers; 4 subunits per hexamer contact DNA at a time. Coordinated motions by a converter formed by DNA-disengaged RuvB subunits stimulates ATP hydrolysis and nucleotide exchange. Immobilization of the converter enables RuvB to convert the ATP-contained energy into a lever motion, pulling 2 nucleotides of DNA out of the RuvA tetramer per ATP hydrolyzed, thus driving DNA branch migration. The RuvB motors rotate together with the DNA substrate, which together with the progressing nucleotide cycle form the mechanistic basis for DNA recombination by continuous HJ branch migration. Branch migration allows RuvC to scan DNA until it finds its consensus sequence, where it cleaves and resolves cruciform DNA.</text>
</comment>
<dbReference type="GO" id="GO:0005524">
    <property type="term" value="F:ATP binding"/>
    <property type="evidence" value="ECO:0007669"/>
    <property type="project" value="UniProtKB-UniRule"/>
</dbReference>
<dbReference type="InterPro" id="IPR036388">
    <property type="entry name" value="WH-like_DNA-bd_sf"/>
</dbReference>
<dbReference type="NCBIfam" id="TIGR00635">
    <property type="entry name" value="ruvB"/>
    <property type="match status" value="1"/>
</dbReference>
<comment type="domain">
    <text evidence="9">Has 3 domains, the large (RuvB-L) and small ATPase (RuvB-S) domains and the C-terminal head (RuvB-H) domain. The head domain binds DNA, while the ATPase domains jointly bind ATP, ADP or are empty depending on the state of the subunit in the translocation cycle. During a single DNA translocation step the structure of each domain remains the same, but their relative positions change.</text>
</comment>
<keyword evidence="2 9" id="KW-0547">Nucleotide-binding</keyword>
<dbReference type="eggNOG" id="COG2255">
    <property type="taxonomic scope" value="Bacteria"/>
</dbReference>
<comment type="subunit">
    <text evidence="9">Homohexamer. Forms an RuvA(8)-RuvB(12)-Holliday junction (HJ) complex. HJ DNA is sandwiched between 2 RuvA tetramers; dsDNA enters through RuvA and exits via RuvB. An RuvB hexamer assembles on each DNA strand where it exits the tetramer. Each RuvB hexamer is contacted by two RuvA subunits (via domain III) on 2 adjacent RuvB subunits; this complex drives branch migration. In the full resolvosome a probable DNA-RuvA(4)-RuvB(12)-RuvC(2) complex forms which resolves the HJ.</text>
</comment>
<feature type="binding site" evidence="9">
    <location>
        <position position="90"/>
    </location>
    <ligand>
        <name>ATP</name>
        <dbReference type="ChEBI" id="CHEBI:30616"/>
    </ligand>
</feature>
<dbReference type="GO" id="GO:0006281">
    <property type="term" value="P:DNA repair"/>
    <property type="evidence" value="ECO:0007669"/>
    <property type="project" value="UniProtKB-UniRule"/>
</dbReference>
<keyword evidence="5 9" id="KW-0067">ATP-binding</keyword>
<evidence type="ECO:0000313" key="13">
    <source>
        <dbReference type="Proteomes" id="UP000008631"/>
    </source>
</evidence>
<feature type="region of interest" description="Small ATPAse domain (RuvB-S)" evidence="9">
    <location>
        <begin position="207"/>
        <end position="277"/>
    </location>
</feature>
<dbReference type="GO" id="GO:0016887">
    <property type="term" value="F:ATP hydrolysis activity"/>
    <property type="evidence" value="ECO:0007669"/>
    <property type="project" value="RHEA"/>
</dbReference>
<dbReference type="SUPFAM" id="SSF46785">
    <property type="entry name" value="Winged helix' DNA-binding domain"/>
    <property type="match status" value="1"/>
</dbReference>
<dbReference type="Proteomes" id="UP000008631">
    <property type="component" value="Chromosome"/>
</dbReference>
<evidence type="ECO:0000256" key="8">
    <source>
        <dbReference type="ARBA" id="ARBA00023204"/>
    </source>
</evidence>
<feature type="binding site" evidence="9">
    <location>
        <begin position="153"/>
        <end position="155"/>
    </location>
    <ligand>
        <name>ATP</name>
        <dbReference type="ChEBI" id="CHEBI:30616"/>
    </ligand>
</feature>
<feature type="binding site" evidence="9">
    <location>
        <position position="206"/>
    </location>
    <ligand>
        <name>ATP</name>
        <dbReference type="ChEBI" id="CHEBI:30616"/>
    </ligand>
</feature>
<keyword evidence="1 9" id="KW-0963">Cytoplasm</keyword>
<feature type="binding site" evidence="9">
    <location>
        <position position="340"/>
    </location>
    <ligand>
        <name>DNA</name>
        <dbReference type="ChEBI" id="CHEBI:16991"/>
    </ligand>
</feature>
<proteinExistence type="inferred from homology"/>
<dbReference type="SUPFAM" id="SSF52540">
    <property type="entry name" value="P-loop containing nucleoside triphosphate hydrolases"/>
    <property type="match status" value="1"/>
</dbReference>
<feature type="region of interest" description="Head domain (RuvB-H)" evidence="9">
    <location>
        <begin position="280"/>
        <end position="377"/>
    </location>
</feature>
<keyword evidence="6 9" id="KW-0238">DNA-binding</keyword>
<dbReference type="PANTHER" id="PTHR42848:SF1">
    <property type="entry name" value="HOLLIDAY JUNCTION BRANCH MIGRATION COMPLEX SUBUNIT RUVB"/>
    <property type="match status" value="1"/>
</dbReference>
<dbReference type="SMART" id="SM00382">
    <property type="entry name" value="AAA"/>
    <property type="match status" value="1"/>
</dbReference>
<evidence type="ECO:0000259" key="11">
    <source>
        <dbReference type="SMART" id="SM00382"/>
    </source>
</evidence>
<feature type="binding site" evidence="9">
    <location>
        <position position="196"/>
    </location>
    <ligand>
        <name>ATP</name>
        <dbReference type="ChEBI" id="CHEBI:30616"/>
    </ligand>
</feature>
<dbReference type="FunCoup" id="E8R0P3">
    <property type="interactions" value="219"/>
</dbReference>
<dbReference type="HAMAP" id="MF_00016">
    <property type="entry name" value="DNA_HJ_migration_RuvB"/>
    <property type="match status" value="1"/>
</dbReference>
<dbReference type="GO" id="GO:0006310">
    <property type="term" value="P:DNA recombination"/>
    <property type="evidence" value="ECO:0007669"/>
    <property type="project" value="UniProtKB-UniRule"/>
</dbReference>
<dbReference type="PANTHER" id="PTHR42848">
    <property type="match status" value="1"/>
</dbReference>